<feature type="region of interest" description="Disordered" evidence="1">
    <location>
        <begin position="317"/>
        <end position="407"/>
    </location>
</feature>
<reference evidence="2 3" key="1">
    <citation type="submission" date="2021-03" db="EMBL/GenBank/DDBJ databases">
        <title>Sequencing the genomes of 1000 actinobacteria strains.</title>
        <authorList>
            <person name="Klenk H.-P."/>
        </authorList>
    </citation>
    <scope>NUCLEOTIDE SEQUENCE [LARGE SCALE GENOMIC DNA]</scope>
    <source>
        <strain evidence="2 3">DSM 14566</strain>
    </source>
</reference>
<protein>
    <submittedName>
        <fullName evidence="2">Uncharacterized protein</fullName>
    </submittedName>
</protein>
<sequence>MPEPGSRPKSRSWRPELDPSLLSATVGDPAPHPAEPQRGDRAWATARTTTLTPPNQHVAPSRPQSLNKGSLTPSPADSLRRLSSLALVRPWCSLSGLVGSLPAGASPLGGGRGVDRCDVGALRAHDAAVAPTGRCSRCETGALTGRVPRYASSQPSQRCPRDVHGSSAVRCAQRCSCMVSPRTSWILGTRVQYCGRRRWPGPASARTSYFAMLRVSWSSRCRCVPAHFTKCRSSRRVPWIGDPRMHSRSGRIPAARRMRYAPDTLRVTLSVARTRAHRRERFPRGAVRCASRRVLLRAAHAFRPRSVFGRSPWRSTKYEQTDAVRDATRSASCRTPSDAQREAQAVPAGSDDLTRNAESTIPIGEAGGTQGSIHGRGHTTGRTTIPAAKPHRGHSAFRAGTRPGRRE</sequence>
<feature type="compositionally biased region" description="Basic and acidic residues" evidence="1">
    <location>
        <begin position="317"/>
        <end position="328"/>
    </location>
</feature>
<evidence type="ECO:0000313" key="3">
    <source>
        <dbReference type="Proteomes" id="UP001519290"/>
    </source>
</evidence>
<accession>A0ABS4X3P1</accession>
<feature type="compositionally biased region" description="Polar residues" evidence="1">
    <location>
        <begin position="329"/>
        <end position="338"/>
    </location>
</feature>
<feature type="compositionally biased region" description="Polar residues" evidence="1">
    <location>
        <begin position="62"/>
        <end position="72"/>
    </location>
</feature>
<evidence type="ECO:0000313" key="2">
    <source>
        <dbReference type="EMBL" id="MBP2382823.1"/>
    </source>
</evidence>
<feature type="region of interest" description="Disordered" evidence="1">
    <location>
        <begin position="1"/>
        <end position="77"/>
    </location>
</feature>
<dbReference type="EMBL" id="JAGIOD010000001">
    <property type="protein sequence ID" value="MBP2382823.1"/>
    <property type="molecule type" value="Genomic_DNA"/>
</dbReference>
<proteinExistence type="predicted"/>
<organism evidence="2 3">
    <name type="scientific">Brachybacterium sacelli</name>
    <dbReference type="NCBI Taxonomy" id="173364"/>
    <lineage>
        <taxon>Bacteria</taxon>
        <taxon>Bacillati</taxon>
        <taxon>Actinomycetota</taxon>
        <taxon>Actinomycetes</taxon>
        <taxon>Micrococcales</taxon>
        <taxon>Dermabacteraceae</taxon>
        <taxon>Brachybacterium</taxon>
    </lineage>
</organism>
<gene>
    <name evidence="2" type="ORF">JOF43_002780</name>
</gene>
<feature type="compositionally biased region" description="Low complexity" evidence="1">
    <location>
        <begin position="42"/>
        <end position="52"/>
    </location>
</feature>
<evidence type="ECO:0000256" key="1">
    <source>
        <dbReference type="SAM" id="MobiDB-lite"/>
    </source>
</evidence>
<comment type="caution">
    <text evidence="2">The sequence shown here is derived from an EMBL/GenBank/DDBJ whole genome shotgun (WGS) entry which is preliminary data.</text>
</comment>
<keyword evidence="3" id="KW-1185">Reference proteome</keyword>
<dbReference type="Proteomes" id="UP001519290">
    <property type="component" value="Unassembled WGS sequence"/>
</dbReference>
<name>A0ABS4X3P1_9MICO</name>